<organism evidence="2 3">
    <name type="scientific">Knufia fluminis</name>
    <dbReference type="NCBI Taxonomy" id="191047"/>
    <lineage>
        <taxon>Eukaryota</taxon>
        <taxon>Fungi</taxon>
        <taxon>Dikarya</taxon>
        <taxon>Ascomycota</taxon>
        <taxon>Pezizomycotina</taxon>
        <taxon>Eurotiomycetes</taxon>
        <taxon>Chaetothyriomycetidae</taxon>
        <taxon>Chaetothyriales</taxon>
        <taxon>Trichomeriaceae</taxon>
        <taxon>Knufia</taxon>
    </lineage>
</organism>
<proteinExistence type="predicted"/>
<sequence>MDNLIHIVGEELNDWEEQTADSKRFSVFTQHVTLAEKISKRQHLTPRTSMQGKADRKASQCAKTSLPSSNLEAKTTPSKGPSSKIAPVNIGGPSHEGHKTEETCRPSQSASGEWTWRPSIPRRTSSMSTRRRTGNGARRPDLATFHRRSCQLFSSLDSTLSNATATASNGSRTSTSTSPSLTSSVTTQATSILDDYEYNTVAFPSLHLELHDPRVLTSRRQSRSVTSPQLGPRRSSSQLSPEITSTEQIFWTSEAKRQADYAKIDAAHGGFKGFVKKCLPRRWAWAHGKRRNFHQSLVPGPERTNDSDADEDSVRRFRISIASATQEAIRSVELHGVSRANTPVPFSSEVMAGEPRLDLETGYVGKKTKKDGSVTKVLSKVRSPQGLASMFRSRPSKA</sequence>
<protein>
    <submittedName>
        <fullName evidence="2">Uncharacterized protein</fullName>
    </submittedName>
</protein>
<evidence type="ECO:0000313" key="3">
    <source>
        <dbReference type="Proteomes" id="UP001316803"/>
    </source>
</evidence>
<feature type="compositionally biased region" description="Polar residues" evidence="1">
    <location>
        <begin position="223"/>
        <end position="242"/>
    </location>
</feature>
<evidence type="ECO:0000313" key="2">
    <source>
        <dbReference type="EMBL" id="KAK5948290.1"/>
    </source>
</evidence>
<accession>A0AAN8I3D4</accession>
<dbReference type="AlphaFoldDB" id="A0AAN8I3D4"/>
<reference evidence="2 3" key="1">
    <citation type="submission" date="2022-12" db="EMBL/GenBank/DDBJ databases">
        <title>Genomic features and morphological characterization of a novel Knufia sp. strain isolated from spacecraft assembly facility.</title>
        <authorList>
            <person name="Teixeira M."/>
            <person name="Chander A.M."/>
            <person name="Stajich J.E."/>
            <person name="Venkateswaran K."/>
        </authorList>
    </citation>
    <scope>NUCLEOTIDE SEQUENCE [LARGE SCALE GENOMIC DNA]</scope>
    <source>
        <strain evidence="2 3">FJI-L2-BK-P2</strain>
    </source>
</reference>
<comment type="caution">
    <text evidence="2">The sequence shown here is derived from an EMBL/GenBank/DDBJ whole genome shotgun (WGS) entry which is preliminary data.</text>
</comment>
<keyword evidence="3" id="KW-1185">Reference proteome</keyword>
<gene>
    <name evidence="2" type="ORF">OHC33_010724</name>
</gene>
<feature type="compositionally biased region" description="Polar residues" evidence="1">
    <location>
        <begin position="61"/>
        <end position="81"/>
    </location>
</feature>
<feature type="region of interest" description="Disordered" evidence="1">
    <location>
        <begin position="161"/>
        <end position="184"/>
    </location>
</feature>
<feature type="region of interest" description="Disordered" evidence="1">
    <location>
        <begin position="214"/>
        <end position="242"/>
    </location>
</feature>
<feature type="compositionally biased region" description="Basic and acidic residues" evidence="1">
    <location>
        <begin position="95"/>
        <end position="104"/>
    </location>
</feature>
<dbReference type="EMBL" id="JAKLMC020000050">
    <property type="protein sequence ID" value="KAK5948290.1"/>
    <property type="molecule type" value="Genomic_DNA"/>
</dbReference>
<dbReference type="Proteomes" id="UP001316803">
    <property type="component" value="Unassembled WGS sequence"/>
</dbReference>
<feature type="region of interest" description="Disordered" evidence="1">
    <location>
        <begin position="38"/>
        <end position="143"/>
    </location>
</feature>
<evidence type="ECO:0000256" key="1">
    <source>
        <dbReference type="SAM" id="MobiDB-lite"/>
    </source>
</evidence>
<name>A0AAN8I3D4_9EURO</name>